<dbReference type="InterPro" id="IPR048447">
    <property type="entry name" value="DUF1980_C"/>
</dbReference>
<proteinExistence type="predicted"/>
<dbReference type="AlphaFoldDB" id="A0A1X7KUQ6"/>
<keyword evidence="2" id="KW-1133">Transmembrane helix</keyword>
<dbReference type="STRING" id="150121.SAMN06296010_2973"/>
<reference evidence="6" key="1">
    <citation type="submission" date="2017-04" db="EMBL/GenBank/DDBJ databases">
        <authorList>
            <person name="Varghese N."/>
            <person name="Submissions S."/>
        </authorList>
    </citation>
    <scope>NUCLEOTIDE SEQUENCE [LARGE SCALE GENOMIC DNA]</scope>
    <source>
        <strain evidence="6">VKM Ac-2510</strain>
    </source>
</reference>
<evidence type="ECO:0000313" key="6">
    <source>
        <dbReference type="Proteomes" id="UP000193244"/>
    </source>
</evidence>
<sequence length="274" mass="28583">MFFSRLIARWKGLALTLLAAIATVWLGVTGQLGLYINPRYYVFTLIMAGIAFVLTIGALLVIPGPGEDDEHDHDHDSHGKPDGRGSDAPDESGAGRRRPLLAFGGSLTALVIVAAAAVALLVVPPSSLTSAAVEQRSLNGSSNTLANAGPPPGSSDDTSAYSVKDWAALIRQGASADDLSGRTATLTGFVTPDADDPDNVFYVARFVVTCCAVDAQPVGVPVYSPGWSSNYATDSWVTVTGQFEANPSVLSAATTVVRPDSLTAVDQPSEPYVY</sequence>
<protein>
    <submittedName>
        <fullName evidence="5">TIGR03943 family protein</fullName>
    </submittedName>
</protein>
<dbReference type="PANTHER" id="PTHR40047">
    <property type="entry name" value="UPF0703 PROTEIN YCGQ"/>
    <property type="match status" value="1"/>
</dbReference>
<dbReference type="RefSeq" id="WP_244894778.1">
    <property type="nucleotide sequence ID" value="NZ_FXAY01000005.1"/>
</dbReference>
<keyword evidence="2" id="KW-0472">Membrane</keyword>
<evidence type="ECO:0000256" key="1">
    <source>
        <dbReference type="SAM" id="MobiDB-lite"/>
    </source>
</evidence>
<feature type="transmembrane region" description="Helical" evidence="2">
    <location>
        <begin position="40"/>
        <end position="62"/>
    </location>
</feature>
<dbReference type="InterPro" id="IPR048493">
    <property type="entry name" value="DUF1980_N"/>
</dbReference>
<keyword evidence="2" id="KW-0812">Transmembrane</keyword>
<accession>A0A1X7KUQ6</accession>
<organism evidence="5 6">
    <name type="scientific">Agreia pratensis</name>
    <dbReference type="NCBI Taxonomy" id="150121"/>
    <lineage>
        <taxon>Bacteria</taxon>
        <taxon>Bacillati</taxon>
        <taxon>Actinomycetota</taxon>
        <taxon>Actinomycetes</taxon>
        <taxon>Micrococcales</taxon>
        <taxon>Microbacteriaceae</taxon>
        <taxon>Agreia</taxon>
    </lineage>
</organism>
<gene>
    <name evidence="5" type="ORF">SAMN06296010_2973</name>
</gene>
<dbReference type="Pfam" id="PF21537">
    <property type="entry name" value="DUF1980_C"/>
    <property type="match status" value="1"/>
</dbReference>
<evidence type="ECO:0000259" key="3">
    <source>
        <dbReference type="Pfam" id="PF09323"/>
    </source>
</evidence>
<dbReference type="NCBIfam" id="TIGR03943">
    <property type="entry name" value="TIGR03943 family putative permease subunit"/>
    <property type="match status" value="1"/>
</dbReference>
<feature type="domain" description="DUF1980" evidence="4">
    <location>
        <begin position="177"/>
        <end position="274"/>
    </location>
</feature>
<name>A0A1X7KUQ6_9MICO</name>
<dbReference type="Proteomes" id="UP000193244">
    <property type="component" value="Unassembled WGS sequence"/>
</dbReference>
<feature type="compositionally biased region" description="Basic and acidic residues" evidence="1">
    <location>
        <begin position="72"/>
        <end position="87"/>
    </location>
</feature>
<feature type="region of interest" description="Disordered" evidence="1">
    <location>
        <begin position="67"/>
        <end position="95"/>
    </location>
</feature>
<feature type="domain" description="DUF1980" evidence="3">
    <location>
        <begin position="21"/>
        <end position="136"/>
    </location>
</feature>
<feature type="transmembrane region" description="Helical" evidence="2">
    <location>
        <begin position="100"/>
        <end position="123"/>
    </location>
</feature>
<evidence type="ECO:0000256" key="2">
    <source>
        <dbReference type="SAM" id="Phobius"/>
    </source>
</evidence>
<dbReference type="PANTHER" id="PTHR40047:SF1">
    <property type="entry name" value="UPF0703 PROTEIN YCGQ"/>
    <property type="match status" value="1"/>
</dbReference>
<dbReference type="InterPro" id="IPR052955">
    <property type="entry name" value="UPF0703_membrane_permease"/>
</dbReference>
<evidence type="ECO:0000259" key="4">
    <source>
        <dbReference type="Pfam" id="PF21537"/>
    </source>
</evidence>
<dbReference type="InterPro" id="IPR015402">
    <property type="entry name" value="DUF1980"/>
</dbReference>
<keyword evidence="6" id="KW-1185">Reference proteome</keyword>
<dbReference type="EMBL" id="FXAY01000005">
    <property type="protein sequence ID" value="SMG45251.1"/>
    <property type="molecule type" value="Genomic_DNA"/>
</dbReference>
<dbReference type="Pfam" id="PF09323">
    <property type="entry name" value="DUF1980"/>
    <property type="match status" value="1"/>
</dbReference>
<evidence type="ECO:0000313" key="5">
    <source>
        <dbReference type="EMBL" id="SMG45251.1"/>
    </source>
</evidence>